<keyword evidence="2" id="KW-1185">Reference proteome</keyword>
<proteinExistence type="predicted"/>
<comment type="caution">
    <text evidence="1">The sequence shown here is derived from an EMBL/GenBank/DDBJ whole genome shotgun (WGS) entry which is preliminary data.</text>
</comment>
<sequence>MPKIEKTDGFTKSSIGRHVADHCSFSVNEPNLQVHKHQRLEEKKKDEEQSSFVLSPDTEKVEILLVDGVDTKKITDESEMHDNYLL</sequence>
<accession>A0ABR1ECU2</accession>
<organism evidence="1 2">
    <name type="scientific">Necator americanus</name>
    <name type="common">Human hookworm</name>
    <dbReference type="NCBI Taxonomy" id="51031"/>
    <lineage>
        <taxon>Eukaryota</taxon>
        <taxon>Metazoa</taxon>
        <taxon>Ecdysozoa</taxon>
        <taxon>Nematoda</taxon>
        <taxon>Chromadorea</taxon>
        <taxon>Rhabditida</taxon>
        <taxon>Rhabditina</taxon>
        <taxon>Rhabditomorpha</taxon>
        <taxon>Strongyloidea</taxon>
        <taxon>Ancylostomatidae</taxon>
        <taxon>Bunostominae</taxon>
        <taxon>Necator</taxon>
    </lineage>
</organism>
<gene>
    <name evidence="1" type="primary">Necator_chrX.g21999</name>
    <name evidence="1" type="ORF">RB195_021838</name>
</gene>
<reference evidence="1 2" key="1">
    <citation type="submission" date="2023-08" db="EMBL/GenBank/DDBJ databases">
        <title>A Necator americanus chromosomal reference genome.</title>
        <authorList>
            <person name="Ilik V."/>
            <person name="Petrzelkova K.J."/>
            <person name="Pardy F."/>
            <person name="Fuh T."/>
            <person name="Niatou-Singa F.S."/>
            <person name="Gouil Q."/>
            <person name="Baker L."/>
            <person name="Ritchie M.E."/>
            <person name="Jex A.R."/>
            <person name="Gazzola D."/>
            <person name="Li H."/>
            <person name="Toshio Fujiwara R."/>
            <person name="Zhan B."/>
            <person name="Aroian R.V."/>
            <person name="Pafco B."/>
            <person name="Schwarz E.M."/>
        </authorList>
    </citation>
    <scope>NUCLEOTIDE SEQUENCE [LARGE SCALE GENOMIC DNA]</scope>
    <source>
        <strain evidence="1 2">Aroian</strain>
        <tissue evidence="1">Whole animal</tissue>
    </source>
</reference>
<protein>
    <submittedName>
        <fullName evidence="1">Uncharacterized protein</fullName>
    </submittedName>
</protein>
<dbReference type="Proteomes" id="UP001303046">
    <property type="component" value="Unassembled WGS sequence"/>
</dbReference>
<dbReference type="EMBL" id="JAVFWL010000006">
    <property type="protein sequence ID" value="KAK6760522.1"/>
    <property type="molecule type" value="Genomic_DNA"/>
</dbReference>
<name>A0ABR1ECU2_NECAM</name>
<evidence type="ECO:0000313" key="2">
    <source>
        <dbReference type="Proteomes" id="UP001303046"/>
    </source>
</evidence>
<evidence type="ECO:0000313" key="1">
    <source>
        <dbReference type="EMBL" id="KAK6760522.1"/>
    </source>
</evidence>